<dbReference type="EMBL" id="LR899012">
    <property type="protein sequence ID" value="CAD7086675.1"/>
    <property type="molecule type" value="Genomic_DNA"/>
</dbReference>
<organism evidence="2 3">
    <name type="scientific">Hermetia illucens</name>
    <name type="common">Black soldier fly</name>
    <dbReference type="NCBI Taxonomy" id="343691"/>
    <lineage>
        <taxon>Eukaryota</taxon>
        <taxon>Metazoa</taxon>
        <taxon>Ecdysozoa</taxon>
        <taxon>Arthropoda</taxon>
        <taxon>Hexapoda</taxon>
        <taxon>Insecta</taxon>
        <taxon>Pterygota</taxon>
        <taxon>Neoptera</taxon>
        <taxon>Endopterygota</taxon>
        <taxon>Diptera</taxon>
        <taxon>Brachycera</taxon>
        <taxon>Stratiomyomorpha</taxon>
        <taxon>Stratiomyidae</taxon>
        <taxon>Hermetiinae</taxon>
        <taxon>Hermetia</taxon>
    </lineage>
</organism>
<keyword evidence="3" id="KW-1185">Reference proteome</keyword>
<gene>
    <name evidence="2" type="ORF">HERILL_LOCUS9431</name>
</gene>
<sequence length="89" mass="9989">MSTNEDLNHKIQLSYSKLGKNLSTISSHWRSFLSDLHHAKTKRTERILRNSESIPEFIERFSITGGESISAGGQASSCSHQNCSHRSKT</sequence>
<evidence type="ECO:0000313" key="2">
    <source>
        <dbReference type="EMBL" id="CAD7086675.1"/>
    </source>
</evidence>
<dbReference type="AlphaFoldDB" id="A0A7R8UTZ6"/>
<feature type="region of interest" description="Disordered" evidence="1">
    <location>
        <begin position="69"/>
        <end position="89"/>
    </location>
</feature>
<feature type="compositionally biased region" description="Polar residues" evidence="1">
    <location>
        <begin position="69"/>
        <end position="82"/>
    </location>
</feature>
<dbReference type="InParanoid" id="A0A7R8UTZ6"/>
<proteinExistence type="predicted"/>
<protein>
    <submittedName>
        <fullName evidence="2">Uncharacterized protein</fullName>
    </submittedName>
</protein>
<evidence type="ECO:0000256" key="1">
    <source>
        <dbReference type="SAM" id="MobiDB-lite"/>
    </source>
</evidence>
<evidence type="ECO:0000313" key="3">
    <source>
        <dbReference type="Proteomes" id="UP000594454"/>
    </source>
</evidence>
<dbReference type="Proteomes" id="UP000594454">
    <property type="component" value="Chromosome 4"/>
</dbReference>
<accession>A0A7R8UTZ6</accession>
<name>A0A7R8UTZ6_HERIL</name>
<reference evidence="2 3" key="1">
    <citation type="submission" date="2020-11" db="EMBL/GenBank/DDBJ databases">
        <authorList>
            <person name="Wallbank WR R."/>
            <person name="Pardo Diaz C."/>
            <person name="Kozak K."/>
            <person name="Martin S."/>
            <person name="Jiggins C."/>
            <person name="Moest M."/>
            <person name="Warren A I."/>
            <person name="Generalovic N T."/>
            <person name="Byers J.R.P. K."/>
            <person name="Montejo-Kovacevich G."/>
            <person name="Yen C E."/>
        </authorList>
    </citation>
    <scope>NUCLEOTIDE SEQUENCE [LARGE SCALE GENOMIC DNA]</scope>
</reference>